<dbReference type="PANTHER" id="PTHR45832:SF22">
    <property type="entry name" value="SERINE_THREONINE-PROTEIN KINASE SAMKA-RELATED"/>
    <property type="match status" value="1"/>
</dbReference>
<evidence type="ECO:0000256" key="1">
    <source>
        <dbReference type="ARBA" id="ARBA00008874"/>
    </source>
</evidence>
<feature type="compositionally biased region" description="Basic and acidic residues" evidence="4">
    <location>
        <begin position="48"/>
        <end position="58"/>
    </location>
</feature>
<comment type="similarity">
    <text evidence="1">Belongs to the protein kinase superfamily. STE Ser/Thr protein kinase family. STE20 subfamily.</text>
</comment>
<organism evidence="6 7">
    <name type="scientific">Emericellopsis atlantica</name>
    <dbReference type="NCBI Taxonomy" id="2614577"/>
    <lineage>
        <taxon>Eukaryota</taxon>
        <taxon>Fungi</taxon>
        <taxon>Dikarya</taxon>
        <taxon>Ascomycota</taxon>
        <taxon>Pezizomycotina</taxon>
        <taxon>Sordariomycetes</taxon>
        <taxon>Hypocreomycetidae</taxon>
        <taxon>Hypocreales</taxon>
        <taxon>Bionectriaceae</taxon>
        <taxon>Emericellopsis</taxon>
    </lineage>
</organism>
<feature type="region of interest" description="Disordered" evidence="4">
    <location>
        <begin position="48"/>
        <end position="72"/>
    </location>
</feature>
<dbReference type="PANTHER" id="PTHR45832">
    <property type="entry name" value="SERINE/THREONINE-PROTEIN KINASE SAMKA-RELATED-RELATED"/>
    <property type="match status" value="1"/>
</dbReference>
<evidence type="ECO:0000256" key="4">
    <source>
        <dbReference type="SAM" id="MobiDB-lite"/>
    </source>
</evidence>
<name>A0A9P8CJU0_9HYPO</name>
<dbReference type="RefSeq" id="XP_046113597.1">
    <property type="nucleotide sequence ID" value="XM_046265447.1"/>
</dbReference>
<evidence type="ECO:0000256" key="3">
    <source>
        <dbReference type="ARBA" id="ARBA00022840"/>
    </source>
</evidence>
<dbReference type="SUPFAM" id="SSF56112">
    <property type="entry name" value="Protein kinase-like (PK-like)"/>
    <property type="match status" value="1"/>
</dbReference>
<keyword evidence="7" id="KW-1185">Reference proteome</keyword>
<sequence>MAQQSHSRTTRMWISDHELAIHQAPNKTSRVPGTDCAVAPLKLRKERKVDETNVDKTRLQTPSSGTDSALPLQAGSPWRRYKAILSLLDMGDKVIVASERAAPMSRVGVRRFPRGNQDTETLSRLREVRHANIVAALEAFQGQKILYIVFEDMHMPLDHVIRCPRRRTSDEVGTIVGQILDGLDYLDSHRWCHSRLSCETILVQMAGDVKIGMQELCRAASSKEQQQNLTDIGTITMKLMQGYALEEGKVGVEDLSDWQESSILDFLSAITSSDRAGRLRKNIFLVQIWEKDSRWPKEILCDLFHTAQLSVRRYYHYKP</sequence>
<dbReference type="InterPro" id="IPR000719">
    <property type="entry name" value="Prot_kinase_dom"/>
</dbReference>
<reference evidence="6" key="1">
    <citation type="journal article" date="2021" name="IMA Fungus">
        <title>Genomic characterization of three marine fungi, including Emericellopsis atlantica sp. nov. with signatures of a generalist lifestyle and marine biomass degradation.</title>
        <authorList>
            <person name="Hagestad O.C."/>
            <person name="Hou L."/>
            <person name="Andersen J.H."/>
            <person name="Hansen E.H."/>
            <person name="Altermark B."/>
            <person name="Li C."/>
            <person name="Kuhnert E."/>
            <person name="Cox R.J."/>
            <person name="Crous P.W."/>
            <person name="Spatafora J.W."/>
            <person name="Lail K."/>
            <person name="Amirebrahimi M."/>
            <person name="Lipzen A."/>
            <person name="Pangilinan J."/>
            <person name="Andreopoulos W."/>
            <person name="Hayes R.D."/>
            <person name="Ng V."/>
            <person name="Grigoriev I.V."/>
            <person name="Jackson S.A."/>
            <person name="Sutton T.D.S."/>
            <person name="Dobson A.D.W."/>
            <person name="Rama T."/>
        </authorList>
    </citation>
    <scope>NUCLEOTIDE SEQUENCE</scope>
    <source>
        <strain evidence="6">TS7</strain>
    </source>
</reference>
<evidence type="ECO:0000256" key="2">
    <source>
        <dbReference type="ARBA" id="ARBA00022741"/>
    </source>
</evidence>
<dbReference type="Proteomes" id="UP000887229">
    <property type="component" value="Unassembled WGS sequence"/>
</dbReference>
<feature type="domain" description="Protein kinase" evidence="5">
    <location>
        <begin position="123"/>
        <end position="225"/>
    </location>
</feature>
<dbReference type="Gene3D" id="1.10.510.10">
    <property type="entry name" value="Transferase(Phosphotransferase) domain 1"/>
    <property type="match status" value="1"/>
</dbReference>
<protein>
    <recommendedName>
        <fullName evidence="5">Protein kinase domain-containing protein</fullName>
    </recommendedName>
</protein>
<proteinExistence type="inferred from homology"/>
<dbReference type="InterPro" id="IPR051931">
    <property type="entry name" value="PAK3-like"/>
</dbReference>
<dbReference type="AlphaFoldDB" id="A0A9P8CJU0"/>
<evidence type="ECO:0000313" key="7">
    <source>
        <dbReference type="Proteomes" id="UP000887229"/>
    </source>
</evidence>
<gene>
    <name evidence="6" type="ORF">F5Z01DRAFT_678466</name>
</gene>
<dbReference type="EMBL" id="MU251294">
    <property type="protein sequence ID" value="KAG9249673.1"/>
    <property type="molecule type" value="Genomic_DNA"/>
</dbReference>
<dbReference type="Pfam" id="PF00069">
    <property type="entry name" value="Pkinase"/>
    <property type="match status" value="1"/>
</dbReference>
<dbReference type="GO" id="GO:0005524">
    <property type="term" value="F:ATP binding"/>
    <property type="evidence" value="ECO:0007669"/>
    <property type="project" value="UniProtKB-KW"/>
</dbReference>
<keyword evidence="3" id="KW-0067">ATP-binding</keyword>
<dbReference type="GO" id="GO:0004672">
    <property type="term" value="F:protein kinase activity"/>
    <property type="evidence" value="ECO:0007669"/>
    <property type="project" value="InterPro"/>
</dbReference>
<dbReference type="GeneID" id="70296350"/>
<dbReference type="OrthoDB" id="5140520at2759"/>
<evidence type="ECO:0000313" key="6">
    <source>
        <dbReference type="EMBL" id="KAG9249673.1"/>
    </source>
</evidence>
<evidence type="ECO:0000259" key="5">
    <source>
        <dbReference type="Pfam" id="PF00069"/>
    </source>
</evidence>
<keyword evidence="2" id="KW-0547">Nucleotide-binding</keyword>
<dbReference type="InterPro" id="IPR011009">
    <property type="entry name" value="Kinase-like_dom_sf"/>
</dbReference>
<comment type="caution">
    <text evidence="6">The sequence shown here is derived from an EMBL/GenBank/DDBJ whole genome shotgun (WGS) entry which is preliminary data.</text>
</comment>
<accession>A0A9P8CJU0</accession>